<protein>
    <submittedName>
        <fullName evidence="1">Uncharacterized protein</fullName>
    </submittedName>
</protein>
<dbReference type="RefSeq" id="WP_175558235.1">
    <property type="nucleotide sequence ID" value="NZ_FQZG01000009.1"/>
</dbReference>
<dbReference type="EMBL" id="FQZG01000009">
    <property type="protein sequence ID" value="SHI59861.1"/>
    <property type="molecule type" value="Genomic_DNA"/>
</dbReference>
<evidence type="ECO:0000313" key="2">
    <source>
        <dbReference type="Proteomes" id="UP000184512"/>
    </source>
</evidence>
<dbReference type="AlphaFoldDB" id="A0A1M6CG87"/>
<gene>
    <name evidence="1" type="ORF">SAMN02745244_00687</name>
</gene>
<evidence type="ECO:0000313" key="1">
    <source>
        <dbReference type="EMBL" id="SHI59861.1"/>
    </source>
</evidence>
<dbReference type="Proteomes" id="UP000184512">
    <property type="component" value="Unassembled WGS sequence"/>
</dbReference>
<reference evidence="1 2" key="1">
    <citation type="submission" date="2016-11" db="EMBL/GenBank/DDBJ databases">
        <authorList>
            <person name="Jaros S."/>
            <person name="Januszkiewicz K."/>
            <person name="Wedrychowicz H."/>
        </authorList>
    </citation>
    <scope>NUCLEOTIDE SEQUENCE [LARGE SCALE GENOMIC DNA]</scope>
    <source>
        <strain evidence="1 2">DSM 12906</strain>
    </source>
</reference>
<dbReference type="STRING" id="1123357.SAMN02745244_00687"/>
<organism evidence="1 2">
    <name type="scientific">Tessaracoccus bendigoensis DSM 12906</name>
    <dbReference type="NCBI Taxonomy" id="1123357"/>
    <lineage>
        <taxon>Bacteria</taxon>
        <taxon>Bacillati</taxon>
        <taxon>Actinomycetota</taxon>
        <taxon>Actinomycetes</taxon>
        <taxon>Propionibacteriales</taxon>
        <taxon>Propionibacteriaceae</taxon>
        <taxon>Tessaracoccus</taxon>
    </lineage>
</organism>
<accession>A0A1M6CG87</accession>
<keyword evidence="2" id="KW-1185">Reference proteome</keyword>
<sequence>MNQAVFAFRRYEDSSLSYTGIESHKGLRRYGLYDTVVAVNDETAV</sequence>
<proteinExistence type="predicted"/>
<name>A0A1M6CG87_9ACTN</name>